<keyword evidence="2" id="KW-0472">Membrane</keyword>
<feature type="compositionally biased region" description="Polar residues" evidence="1">
    <location>
        <begin position="270"/>
        <end position="285"/>
    </location>
</feature>
<evidence type="ECO:0000256" key="2">
    <source>
        <dbReference type="SAM" id="Phobius"/>
    </source>
</evidence>
<organism evidence="3 4">
    <name type="scientific">Russula ochroleuca</name>
    <dbReference type="NCBI Taxonomy" id="152965"/>
    <lineage>
        <taxon>Eukaryota</taxon>
        <taxon>Fungi</taxon>
        <taxon>Dikarya</taxon>
        <taxon>Basidiomycota</taxon>
        <taxon>Agaricomycotina</taxon>
        <taxon>Agaricomycetes</taxon>
        <taxon>Russulales</taxon>
        <taxon>Russulaceae</taxon>
        <taxon>Russula</taxon>
    </lineage>
</organism>
<name>A0A9P5MYA0_9AGAM</name>
<dbReference type="Proteomes" id="UP000759537">
    <property type="component" value="Unassembled WGS sequence"/>
</dbReference>
<reference evidence="3" key="2">
    <citation type="journal article" date="2020" name="Nat. Commun.">
        <title>Large-scale genome sequencing of mycorrhizal fungi provides insights into the early evolution of symbiotic traits.</title>
        <authorList>
            <person name="Miyauchi S."/>
            <person name="Kiss E."/>
            <person name="Kuo A."/>
            <person name="Drula E."/>
            <person name="Kohler A."/>
            <person name="Sanchez-Garcia M."/>
            <person name="Morin E."/>
            <person name="Andreopoulos B."/>
            <person name="Barry K.W."/>
            <person name="Bonito G."/>
            <person name="Buee M."/>
            <person name="Carver A."/>
            <person name="Chen C."/>
            <person name="Cichocki N."/>
            <person name="Clum A."/>
            <person name="Culley D."/>
            <person name="Crous P.W."/>
            <person name="Fauchery L."/>
            <person name="Girlanda M."/>
            <person name="Hayes R.D."/>
            <person name="Keri Z."/>
            <person name="LaButti K."/>
            <person name="Lipzen A."/>
            <person name="Lombard V."/>
            <person name="Magnuson J."/>
            <person name="Maillard F."/>
            <person name="Murat C."/>
            <person name="Nolan M."/>
            <person name="Ohm R.A."/>
            <person name="Pangilinan J."/>
            <person name="Pereira M.F."/>
            <person name="Perotto S."/>
            <person name="Peter M."/>
            <person name="Pfister S."/>
            <person name="Riley R."/>
            <person name="Sitrit Y."/>
            <person name="Stielow J.B."/>
            <person name="Szollosi G."/>
            <person name="Zifcakova L."/>
            <person name="Stursova M."/>
            <person name="Spatafora J.W."/>
            <person name="Tedersoo L."/>
            <person name="Vaario L.M."/>
            <person name="Yamada A."/>
            <person name="Yan M."/>
            <person name="Wang P."/>
            <person name="Xu J."/>
            <person name="Bruns T."/>
            <person name="Baldrian P."/>
            <person name="Vilgalys R."/>
            <person name="Dunand C."/>
            <person name="Henrissat B."/>
            <person name="Grigoriev I.V."/>
            <person name="Hibbett D."/>
            <person name="Nagy L.G."/>
            <person name="Martin F.M."/>
        </authorList>
    </citation>
    <scope>NUCLEOTIDE SEQUENCE</scope>
    <source>
        <strain evidence="3">Prilba</strain>
    </source>
</reference>
<feature type="transmembrane region" description="Helical" evidence="2">
    <location>
        <begin position="31"/>
        <end position="56"/>
    </location>
</feature>
<feature type="region of interest" description="Disordered" evidence="1">
    <location>
        <begin position="63"/>
        <end position="82"/>
    </location>
</feature>
<gene>
    <name evidence="3" type="ORF">DFH94DRAFT_408100</name>
</gene>
<accession>A0A9P5MYA0</accession>
<evidence type="ECO:0000256" key="1">
    <source>
        <dbReference type="SAM" id="MobiDB-lite"/>
    </source>
</evidence>
<dbReference type="OrthoDB" id="3257237at2759"/>
<keyword evidence="4" id="KW-1185">Reference proteome</keyword>
<evidence type="ECO:0000313" key="4">
    <source>
        <dbReference type="Proteomes" id="UP000759537"/>
    </source>
</evidence>
<feature type="compositionally biased region" description="Low complexity" evidence="1">
    <location>
        <begin position="286"/>
        <end position="300"/>
    </location>
</feature>
<comment type="caution">
    <text evidence="3">The sequence shown here is derived from an EMBL/GenBank/DDBJ whole genome shotgun (WGS) entry which is preliminary data.</text>
</comment>
<feature type="compositionally biased region" description="Basic and acidic residues" evidence="1">
    <location>
        <begin position="317"/>
        <end position="336"/>
    </location>
</feature>
<keyword evidence="2" id="KW-0812">Transmembrane</keyword>
<feature type="region of interest" description="Disordered" evidence="1">
    <location>
        <begin position="88"/>
        <end position="132"/>
    </location>
</feature>
<sequence>MMSVPRHILAIGLSPIEGANAARGVMNATVVFLVVLATGCTGFLASIAVLSLTWLVPSIRKPPPEILEKPHRRTSRVQPQEPPLPMLVYKEAEPERPEPRPASERHVSFDEPASTVPSPAPVSAPSSPRGRLIPLPRCRSRTVHSGAVPPACAAVALDTSPLSSAETLTEAPTEIKRAFSGRLTRVLPWGRSSTMGSTATSSPSAAVVSEFGEHVIAGEKRPNVTQRGRFGFLKKTRTIDVRIRGAERASRSSRRPPPLTLPSPASFTSNILPSPDSITSSRRTNSPSPVSSRLSLSSEQSQHRRVMSTPSASPKLRITDKLCPRKEKDRAAEPKPKPARTQPYGPPYNWIPPTPGAWAVAEEADERLITGRRRKRVSAPAEAPSLQDFTRHEPERSGGMPMPNPAVQ</sequence>
<proteinExistence type="predicted"/>
<keyword evidence="2" id="KW-1133">Transmembrane helix</keyword>
<feature type="compositionally biased region" description="Low complexity" evidence="1">
    <location>
        <begin position="112"/>
        <end position="128"/>
    </location>
</feature>
<dbReference type="AlphaFoldDB" id="A0A9P5MYA0"/>
<feature type="region of interest" description="Disordered" evidence="1">
    <location>
        <begin position="371"/>
        <end position="408"/>
    </location>
</feature>
<evidence type="ECO:0000313" key="3">
    <source>
        <dbReference type="EMBL" id="KAF8481791.1"/>
    </source>
</evidence>
<feature type="compositionally biased region" description="Basic and acidic residues" evidence="1">
    <location>
        <begin position="90"/>
        <end position="109"/>
    </location>
</feature>
<dbReference type="EMBL" id="WHVB01000006">
    <property type="protein sequence ID" value="KAF8481791.1"/>
    <property type="molecule type" value="Genomic_DNA"/>
</dbReference>
<protein>
    <submittedName>
        <fullName evidence="3">Uncharacterized protein</fullName>
    </submittedName>
</protein>
<reference evidence="3" key="1">
    <citation type="submission" date="2019-10" db="EMBL/GenBank/DDBJ databases">
        <authorList>
            <consortium name="DOE Joint Genome Institute"/>
            <person name="Kuo A."/>
            <person name="Miyauchi S."/>
            <person name="Kiss E."/>
            <person name="Drula E."/>
            <person name="Kohler A."/>
            <person name="Sanchez-Garcia M."/>
            <person name="Andreopoulos B."/>
            <person name="Barry K.W."/>
            <person name="Bonito G."/>
            <person name="Buee M."/>
            <person name="Carver A."/>
            <person name="Chen C."/>
            <person name="Cichocki N."/>
            <person name="Clum A."/>
            <person name="Culley D."/>
            <person name="Crous P.W."/>
            <person name="Fauchery L."/>
            <person name="Girlanda M."/>
            <person name="Hayes R."/>
            <person name="Keri Z."/>
            <person name="LaButti K."/>
            <person name="Lipzen A."/>
            <person name="Lombard V."/>
            <person name="Magnuson J."/>
            <person name="Maillard F."/>
            <person name="Morin E."/>
            <person name="Murat C."/>
            <person name="Nolan M."/>
            <person name="Ohm R."/>
            <person name="Pangilinan J."/>
            <person name="Pereira M."/>
            <person name="Perotto S."/>
            <person name="Peter M."/>
            <person name="Riley R."/>
            <person name="Sitrit Y."/>
            <person name="Stielow B."/>
            <person name="Szollosi G."/>
            <person name="Zifcakova L."/>
            <person name="Stursova M."/>
            <person name="Spatafora J.W."/>
            <person name="Tedersoo L."/>
            <person name="Vaario L.-M."/>
            <person name="Yamada A."/>
            <person name="Yan M."/>
            <person name="Wang P."/>
            <person name="Xu J."/>
            <person name="Bruns T."/>
            <person name="Baldrian P."/>
            <person name="Vilgalys R."/>
            <person name="Henrissat B."/>
            <person name="Grigoriev I.V."/>
            <person name="Hibbett D."/>
            <person name="Nagy L.G."/>
            <person name="Martin F.M."/>
        </authorList>
    </citation>
    <scope>NUCLEOTIDE SEQUENCE</scope>
    <source>
        <strain evidence="3">Prilba</strain>
    </source>
</reference>
<feature type="region of interest" description="Disordered" evidence="1">
    <location>
        <begin position="243"/>
        <end position="350"/>
    </location>
</feature>